<dbReference type="GO" id="GO:0005737">
    <property type="term" value="C:cytoplasm"/>
    <property type="evidence" value="ECO:0007669"/>
    <property type="project" value="UniProtKB-SubCell"/>
</dbReference>
<evidence type="ECO:0000256" key="11">
    <source>
        <dbReference type="ARBA" id="ARBA00023146"/>
    </source>
</evidence>
<feature type="binding site" evidence="13">
    <location>
        <position position="286"/>
    </location>
    <ligand>
        <name>Zn(2+)</name>
        <dbReference type="ChEBI" id="CHEBI:29105"/>
        <note>catalytic</note>
    </ligand>
</feature>
<comment type="similarity">
    <text evidence="1 13">Belongs to the class-II aminoacyl-tRNA synthetase family.</text>
</comment>
<keyword evidence="4 13" id="KW-0436">Ligase</keyword>
<keyword evidence="6 13" id="KW-0547">Nucleotide-binding</keyword>
<dbReference type="AlphaFoldDB" id="A0A1G2FBG6"/>
<dbReference type="EMBL" id="MHMV01000002">
    <property type="protein sequence ID" value="OGZ35112.1"/>
    <property type="molecule type" value="Genomic_DNA"/>
</dbReference>
<accession>A0A1G2FBG6</accession>
<evidence type="ECO:0000256" key="5">
    <source>
        <dbReference type="ARBA" id="ARBA00022723"/>
    </source>
</evidence>
<dbReference type="Gene3D" id="3.30.930.10">
    <property type="entry name" value="Bira Bifunctional Protein, Domain 2"/>
    <property type="match status" value="1"/>
</dbReference>
<evidence type="ECO:0000256" key="1">
    <source>
        <dbReference type="ARBA" id="ARBA00008226"/>
    </source>
</evidence>
<dbReference type="GO" id="GO:0004829">
    <property type="term" value="F:threonine-tRNA ligase activity"/>
    <property type="evidence" value="ECO:0007669"/>
    <property type="project" value="UniProtKB-UniRule"/>
</dbReference>
<dbReference type="Gene3D" id="3.30.980.10">
    <property type="entry name" value="Threonyl-trna Synthetase, Chain A, domain 2"/>
    <property type="match status" value="1"/>
</dbReference>
<evidence type="ECO:0000313" key="15">
    <source>
        <dbReference type="EMBL" id="OGZ35112.1"/>
    </source>
</evidence>
<dbReference type="InterPro" id="IPR036621">
    <property type="entry name" value="Anticodon-bd_dom_sf"/>
</dbReference>
<feature type="binding site" evidence="13">
    <location>
        <position position="337"/>
    </location>
    <ligand>
        <name>Zn(2+)</name>
        <dbReference type="ChEBI" id="CHEBI:29105"/>
        <note>catalytic</note>
    </ligand>
</feature>
<protein>
    <recommendedName>
        <fullName evidence="13">Threonine--tRNA ligase</fullName>
        <ecNumber evidence="13">6.1.1.3</ecNumber>
    </recommendedName>
    <alternativeName>
        <fullName evidence="13">Threonyl-tRNA synthetase</fullName>
        <shortName evidence="13">ThrRS</shortName>
    </alternativeName>
</protein>
<dbReference type="InterPro" id="IPR033728">
    <property type="entry name" value="ThrRS_core"/>
</dbReference>
<dbReference type="FunFam" id="3.30.980.10:FF:000005">
    <property type="entry name" value="Threonyl-tRNA synthetase, mitochondrial"/>
    <property type="match status" value="1"/>
</dbReference>
<evidence type="ECO:0000256" key="10">
    <source>
        <dbReference type="ARBA" id="ARBA00022917"/>
    </source>
</evidence>
<dbReference type="Proteomes" id="UP000177725">
    <property type="component" value="Unassembled WGS sequence"/>
</dbReference>
<dbReference type="SMART" id="SM00863">
    <property type="entry name" value="tRNA_SAD"/>
    <property type="match status" value="1"/>
</dbReference>
<dbReference type="SUPFAM" id="SSF52954">
    <property type="entry name" value="Class II aaRS ABD-related"/>
    <property type="match status" value="1"/>
</dbReference>
<comment type="subunit">
    <text evidence="13">Homodimer.</text>
</comment>
<dbReference type="GO" id="GO:0005524">
    <property type="term" value="F:ATP binding"/>
    <property type="evidence" value="ECO:0007669"/>
    <property type="project" value="UniProtKB-UniRule"/>
</dbReference>
<dbReference type="PANTHER" id="PTHR11451">
    <property type="entry name" value="THREONINE-TRNA LIGASE"/>
    <property type="match status" value="1"/>
</dbReference>
<dbReference type="FunFam" id="3.30.930.10:FF:000002">
    <property type="entry name" value="Threonine--tRNA ligase"/>
    <property type="match status" value="1"/>
</dbReference>
<evidence type="ECO:0000256" key="8">
    <source>
        <dbReference type="ARBA" id="ARBA00022840"/>
    </source>
</evidence>
<dbReference type="GO" id="GO:0000049">
    <property type="term" value="F:tRNA binding"/>
    <property type="evidence" value="ECO:0007669"/>
    <property type="project" value="UniProtKB-KW"/>
</dbReference>
<evidence type="ECO:0000256" key="9">
    <source>
        <dbReference type="ARBA" id="ARBA00022884"/>
    </source>
</evidence>
<feature type="domain" description="Aminoacyl-transfer RNA synthetases class-II family profile" evidence="14">
    <location>
        <begin position="191"/>
        <end position="490"/>
    </location>
</feature>
<feature type="binding site" evidence="13">
    <location>
        <position position="467"/>
    </location>
    <ligand>
        <name>Zn(2+)</name>
        <dbReference type="ChEBI" id="CHEBI:29105"/>
        <note>catalytic</note>
    </ligand>
</feature>
<dbReference type="InterPro" id="IPR002320">
    <property type="entry name" value="Thr-tRNA-ligase_IIa"/>
</dbReference>
<evidence type="ECO:0000256" key="13">
    <source>
        <dbReference type="HAMAP-Rule" id="MF_00184"/>
    </source>
</evidence>
<dbReference type="Pfam" id="PF00587">
    <property type="entry name" value="tRNA-synt_2b"/>
    <property type="match status" value="1"/>
</dbReference>
<dbReference type="Pfam" id="PF07973">
    <property type="entry name" value="tRNA_SAD"/>
    <property type="match status" value="1"/>
</dbReference>
<dbReference type="Gene3D" id="3.30.54.20">
    <property type="match status" value="1"/>
</dbReference>
<keyword evidence="11 13" id="KW-0030">Aminoacyl-tRNA synthetase</keyword>
<dbReference type="InterPro" id="IPR018163">
    <property type="entry name" value="Thr/Ala-tRNA-synth_IIc_edit"/>
</dbReference>
<dbReference type="HAMAP" id="MF_00184">
    <property type="entry name" value="Thr_tRNA_synth"/>
    <property type="match status" value="1"/>
</dbReference>
<dbReference type="PANTHER" id="PTHR11451:SF44">
    <property type="entry name" value="THREONINE--TRNA LIGASE, CHLOROPLASTIC_MITOCHONDRIAL 2"/>
    <property type="match status" value="1"/>
</dbReference>
<dbReference type="InterPro" id="IPR047246">
    <property type="entry name" value="ThrRS_anticodon"/>
</dbReference>
<organism evidence="15 16">
    <name type="scientific">Candidatus Portnoybacteria bacterium RBG_13_41_18</name>
    <dbReference type="NCBI Taxonomy" id="1801991"/>
    <lineage>
        <taxon>Bacteria</taxon>
        <taxon>Candidatus Portnoyibacteriota</taxon>
    </lineage>
</organism>
<dbReference type="InterPro" id="IPR004154">
    <property type="entry name" value="Anticodon-bd"/>
</dbReference>
<dbReference type="NCBIfam" id="TIGR00418">
    <property type="entry name" value="thrS"/>
    <property type="match status" value="1"/>
</dbReference>
<dbReference type="EC" id="6.1.1.3" evidence="13"/>
<sequence>MQKQTINAENKLDILRHSTAHILASVVLDMFPEAKFGIGPTIENGFYYDFDLPRTLIPEDLPLLEEKMRAIIKQNATFEKTEIDAKKAETLFKKAKQPYKVELIKDLIKTEKAKKVTIYKTGSFIDLCRGPHIDSTGEIKPDAFKLLKIAGAYWRGSEKNKMLQRIYGTAWENKKDLDEYLYKLEEAGKRDHRKIGKDLELFSISEKVGPGLILWHPKLSLVRELLEDWWRQLHRERGYEYIYTPHIGRAQLWETSGHLDFFRDSMYPSFKDIETEGEYFLKPMSCPFHVEIYKSRPRSYRELPLRWNELGTCYRYEKSGELHGMARPRGFTQDDAHIICTRGQLKDEYRKAIEFTLDIYSAFNFKELKYFLSIRDPKNLKKYVGDSKIWDTAESTIKEVLKEKRIEYKIEEGGAKFYGPALDIKILDAIGREWQCPTIQLDMNLPSKFGMTYIGPDSNEHVPIMLHRTIFGAMERFCAVLIEHYAGAFPIWLAPEQVWVLPIAERHEAYAKKVAETLKKDNIRVIVKNENETIGKKIRDGELQKIPYLLIVGDKEISADSVAVRERGKGDLGTMKMEKFIEKIVDEIKTKK</sequence>
<evidence type="ECO:0000256" key="4">
    <source>
        <dbReference type="ARBA" id="ARBA00022598"/>
    </source>
</evidence>
<comment type="cofactor">
    <cofactor evidence="13">
        <name>Zn(2+)</name>
        <dbReference type="ChEBI" id="CHEBI:29105"/>
    </cofactor>
    <text evidence="13">Binds 1 zinc ion per subunit.</text>
</comment>
<dbReference type="InterPro" id="IPR002314">
    <property type="entry name" value="aa-tRNA-synt_IIb"/>
</dbReference>
<keyword evidence="8 13" id="KW-0067">ATP-binding</keyword>
<dbReference type="PRINTS" id="PR01047">
    <property type="entry name" value="TRNASYNTHTHR"/>
</dbReference>
<dbReference type="Pfam" id="PF03129">
    <property type="entry name" value="HGTP_anticodon"/>
    <property type="match status" value="1"/>
</dbReference>
<comment type="catalytic activity">
    <reaction evidence="12 13">
        <text>tRNA(Thr) + L-threonine + ATP = L-threonyl-tRNA(Thr) + AMP + diphosphate + H(+)</text>
        <dbReference type="Rhea" id="RHEA:24624"/>
        <dbReference type="Rhea" id="RHEA-COMP:9670"/>
        <dbReference type="Rhea" id="RHEA-COMP:9704"/>
        <dbReference type="ChEBI" id="CHEBI:15378"/>
        <dbReference type="ChEBI" id="CHEBI:30616"/>
        <dbReference type="ChEBI" id="CHEBI:33019"/>
        <dbReference type="ChEBI" id="CHEBI:57926"/>
        <dbReference type="ChEBI" id="CHEBI:78442"/>
        <dbReference type="ChEBI" id="CHEBI:78534"/>
        <dbReference type="ChEBI" id="CHEBI:456215"/>
        <dbReference type="EC" id="6.1.1.3"/>
    </reaction>
</comment>
<gene>
    <name evidence="13" type="primary">thrS</name>
    <name evidence="15" type="ORF">A2174_00940</name>
</gene>
<keyword evidence="10 13" id="KW-0648">Protein biosynthesis</keyword>
<keyword evidence="5 13" id="KW-0479">Metal-binding</keyword>
<evidence type="ECO:0000256" key="3">
    <source>
        <dbReference type="ARBA" id="ARBA00022555"/>
    </source>
</evidence>
<dbReference type="InterPro" id="IPR012947">
    <property type="entry name" value="tRNA_SAD"/>
</dbReference>
<dbReference type="CDD" id="cd00860">
    <property type="entry name" value="ThrRS_anticodon"/>
    <property type="match status" value="1"/>
</dbReference>
<evidence type="ECO:0000259" key="14">
    <source>
        <dbReference type="PROSITE" id="PS50862"/>
    </source>
</evidence>
<keyword evidence="3 13" id="KW-0820">tRNA-binding</keyword>
<dbReference type="GO" id="GO:0006435">
    <property type="term" value="P:threonyl-tRNA aminoacylation"/>
    <property type="evidence" value="ECO:0007669"/>
    <property type="project" value="UniProtKB-UniRule"/>
</dbReference>
<keyword evidence="9 13" id="KW-0694">RNA-binding</keyword>
<comment type="caution">
    <text evidence="15">The sequence shown here is derived from an EMBL/GenBank/DDBJ whole genome shotgun (WGS) entry which is preliminary data.</text>
</comment>
<dbReference type="PROSITE" id="PS50862">
    <property type="entry name" value="AA_TRNA_LIGASE_II"/>
    <property type="match status" value="1"/>
</dbReference>
<dbReference type="CDD" id="cd00771">
    <property type="entry name" value="ThrRS_core"/>
    <property type="match status" value="1"/>
</dbReference>
<evidence type="ECO:0000313" key="16">
    <source>
        <dbReference type="Proteomes" id="UP000177725"/>
    </source>
</evidence>
<comment type="subcellular location">
    <subcellularLocation>
        <location evidence="13">Cytoplasm</location>
    </subcellularLocation>
</comment>
<dbReference type="Gene3D" id="3.40.50.800">
    <property type="entry name" value="Anticodon-binding domain"/>
    <property type="match status" value="1"/>
</dbReference>
<proteinExistence type="inferred from homology"/>
<evidence type="ECO:0000256" key="12">
    <source>
        <dbReference type="ARBA" id="ARBA00049515"/>
    </source>
</evidence>
<evidence type="ECO:0000256" key="7">
    <source>
        <dbReference type="ARBA" id="ARBA00022833"/>
    </source>
</evidence>
<keyword evidence="7 13" id="KW-0862">Zinc</keyword>
<dbReference type="GO" id="GO:0046872">
    <property type="term" value="F:metal ion binding"/>
    <property type="evidence" value="ECO:0007669"/>
    <property type="project" value="UniProtKB-KW"/>
</dbReference>
<dbReference type="FunFam" id="3.40.50.800:FF:000001">
    <property type="entry name" value="Threonine--tRNA ligase"/>
    <property type="match status" value="1"/>
</dbReference>
<keyword evidence="2 13" id="KW-0963">Cytoplasm</keyword>
<name>A0A1G2FBG6_9BACT</name>
<evidence type="ECO:0000256" key="2">
    <source>
        <dbReference type="ARBA" id="ARBA00022490"/>
    </source>
</evidence>
<dbReference type="InterPro" id="IPR006195">
    <property type="entry name" value="aa-tRNA-synth_II"/>
</dbReference>
<dbReference type="InterPro" id="IPR045864">
    <property type="entry name" value="aa-tRNA-synth_II/BPL/LPL"/>
</dbReference>
<comment type="caution">
    <text evidence="13">Lacks conserved residue(s) required for the propagation of feature annotation.</text>
</comment>
<dbReference type="SUPFAM" id="SSF55186">
    <property type="entry name" value="ThrRS/AlaRS common domain"/>
    <property type="match status" value="1"/>
</dbReference>
<dbReference type="SUPFAM" id="SSF55681">
    <property type="entry name" value="Class II aaRS and biotin synthetases"/>
    <property type="match status" value="1"/>
</dbReference>
<evidence type="ECO:0000256" key="6">
    <source>
        <dbReference type="ARBA" id="ARBA00022741"/>
    </source>
</evidence>
<reference evidence="15 16" key="1">
    <citation type="journal article" date="2016" name="Nat. Commun.">
        <title>Thousands of microbial genomes shed light on interconnected biogeochemical processes in an aquifer system.</title>
        <authorList>
            <person name="Anantharaman K."/>
            <person name="Brown C.T."/>
            <person name="Hug L.A."/>
            <person name="Sharon I."/>
            <person name="Castelle C.J."/>
            <person name="Probst A.J."/>
            <person name="Thomas B.C."/>
            <person name="Singh A."/>
            <person name="Wilkins M.J."/>
            <person name="Karaoz U."/>
            <person name="Brodie E.L."/>
            <person name="Williams K.H."/>
            <person name="Hubbard S.S."/>
            <person name="Banfield J.F."/>
        </authorList>
    </citation>
    <scope>NUCLEOTIDE SEQUENCE [LARGE SCALE GENOMIC DNA]</scope>
</reference>